<evidence type="ECO:0000256" key="5">
    <source>
        <dbReference type="ARBA" id="ARBA00023136"/>
    </source>
</evidence>
<dbReference type="InterPro" id="IPR052770">
    <property type="entry name" value="Cobalt_transport_CbiQ"/>
</dbReference>
<dbReference type="NCBIfam" id="TIGR02454">
    <property type="entry name" value="ECF_T_CbiQ"/>
    <property type="match status" value="1"/>
</dbReference>
<keyword evidence="4 6" id="KW-1133">Transmembrane helix</keyword>
<dbReference type="Pfam" id="PF02361">
    <property type="entry name" value="CbiQ"/>
    <property type="match status" value="1"/>
</dbReference>
<keyword evidence="3 6" id="KW-0812">Transmembrane</keyword>
<dbReference type="InterPro" id="IPR003339">
    <property type="entry name" value="ABC/ECF_trnsptr_transmembrane"/>
</dbReference>
<dbReference type="CDD" id="cd16914">
    <property type="entry name" value="EcfT"/>
    <property type="match status" value="1"/>
</dbReference>
<evidence type="ECO:0000256" key="3">
    <source>
        <dbReference type="ARBA" id="ARBA00022692"/>
    </source>
</evidence>
<keyword evidence="5 6" id="KW-0472">Membrane</keyword>
<comment type="caution">
    <text evidence="7">The sequence shown here is derived from an EMBL/GenBank/DDBJ whole genome shotgun (WGS) entry which is preliminary data.</text>
</comment>
<dbReference type="GO" id="GO:0006824">
    <property type="term" value="P:cobalt ion transport"/>
    <property type="evidence" value="ECO:0007669"/>
    <property type="project" value="InterPro"/>
</dbReference>
<evidence type="ECO:0000313" key="8">
    <source>
        <dbReference type="Proteomes" id="UP000196475"/>
    </source>
</evidence>
<gene>
    <name evidence="7" type="ORF">BAA01_06465</name>
</gene>
<comment type="subcellular location">
    <subcellularLocation>
        <location evidence="1">Cell membrane</location>
        <topology evidence="1">Multi-pass membrane protein</topology>
    </subcellularLocation>
</comment>
<reference evidence="8" key="1">
    <citation type="submission" date="2016-06" db="EMBL/GenBank/DDBJ databases">
        <authorList>
            <person name="Nascimento L."/>
            <person name="Pereira R.V."/>
            <person name="Martins L.F."/>
            <person name="Quaggio R.B."/>
            <person name="Silva A.M."/>
            <person name="Setubal J.C."/>
        </authorList>
    </citation>
    <scope>NUCLEOTIDE SEQUENCE [LARGE SCALE GENOMIC DNA]</scope>
</reference>
<feature type="transmembrane region" description="Helical" evidence="6">
    <location>
        <begin position="122"/>
        <end position="143"/>
    </location>
</feature>
<feature type="transmembrane region" description="Helical" evidence="6">
    <location>
        <begin position="93"/>
        <end position="110"/>
    </location>
</feature>
<dbReference type="InterPro" id="IPR012809">
    <property type="entry name" value="ECF_CbiQ"/>
</dbReference>
<evidence type="ECO:0000256" key="2">
    <source>
        <dbReference type="ARBA" id="ARBA00022475"/>
    </source>
</evidence>
<accession>A0A1Y3PKY4</accession>
<evidence type="ECO:0000256" key="1">
    <source>
        <dbReference type="ARBA" id="ARBA00004651"/>
    </source>
</evidence>
<name>A0A1Y3PKY4_9BACI</name>
<evidence type="ECO:0000313" key="7">
    <source>
        <dbReference type="EMBL" id="OUM85768.1"/>
    </source>
</evidence>
<keyword evidence="2" id="KW-1003">Cell membrane</keyword>
<dbReference type="EMBL" id="LZRT01000097">
    <property type="protein sequence ID" value="OUM85768.1"/>
    <property type="molecule type" value="Genomic_DNA"/>
</dbReference>
<dbReference type="PANTHER" id="PTHR43723:SF1">
    <property type="entry name" value="COBALT TRANSPORT PROTEIN CBIQ"/>
    <property type="match status" value="1"/>
</dbReference>
<protein>
    <submittedName>
        <fullName evidence="7">Cobalt ECF transporter T component CbiQ</fullName>
    </submittedName>
</protein>
<dbReference type="Proteomes" id="UP000196475">
    <property type="component" value="Unassembled WGS sequence"/>
</dbReference>
<evidence type="ECO:0000256" key="4">
    <source>
        <dbReference type="ARBA" id="ARBA00022989"/>
    </source>
</evidence>
<dbReference type="GO" id="GO:0043190">
    <property type="term" value="C:ATP-binding cassette (ABC) transporter complex"/>
    <property type="evidence" value="ECO:0007669"/>
    <property type="project" value="InterPro"/>
</dbReference>
<organism evidence="7 8">
    <name type="scientific">Bacillus thermozeamaize</name>
    <dbReference type="NCBI Taxonomy" id="230954"/>
    <lineage>
        <taxon>Bacteria</taxon>
        <taxon>Bacillati</taxon>
        <taxon>Bacillota</taxon>
        <taxon>Bacilli</taxon>
        <taxon>Bacillales</taxon>
        <taxon>Bacillaceae</taxon>
        <taxon>Bacillus</taxon>
    </lineage>
</organism>
<dbReference type="PANTHER" id="PTHR43723">
    <property type="entry name" value="COBALT TRANSPORT PROTEIN CBIQ"/>
    <property type="match status" value="1"/>
</dbReference>
<feature type="transmembrane region" description="Helical" evidence="6">
    <location>
        <begin position="66"/>
        <end position="86"/>
    </location>
</feature>
<proteinExistence type="predicted"/>
<evidence type="ECO:0000256" key="6">
    <source>
        <dbReference type="SAM" id="Phobius"/>
    </source>
</evidence>
<sequence>MRLHMDTLAYTNRLRGLPPEQKLLFACGTLLIALLGHPLVQAGVFLWMSGWIVAYARIPLKTYGGLLSVISAFLMMSLPALCVSWMPARQMPAAVADVWAGIRLGAYTIYLSHTGVAQALQVALRAAAAVSCLSFVLLTVPFAELLQVMRRMRVPPLLTELLLVMYRFVFVLLETAEQIWIAQVSRGGYRGFRQGMSDLGRLIVKLFVRTNERVQQLATGLSARGFTGQLQVVSAVGYQPSRRYAVEAMAGWLLLLSLEWWLRTHGG</sequence>
<dbReference type="AlphaFoldDB" id="A0A1Y3PKY4"/>